<dbReference type="EMBL" id="CP053708">
    <property type="protein sequence ID" value="QKE92353.1"/>
    <property type="molecule type" value="Genomic_DNA"/>
</dbReference>
<reference evidence="2 3" key="1">
    <citation type="journal article" date="2014" name="World J. Microbiol. Biotechnol.">
        <title>Biodiversity and physiological characteristics of Antarctic and Arctic lichens-associated bacteria.</title>
        <authorList>
            <person name="Lee Y.M."/>
            <person name="Kim E.H."/>
            <person name="Lee H.K."/>
            <person name="Hong S.G."/>
        </authorList>
    </citation>
    <scope>NUCLEOTIDE SEQUENCE [LARGE SCALE GENOMIC DNA]</scope>
    <source>
        <strain evidence="2 3">PAMC 26569</strain>
    </source>
</reference>
<keyword evidence="3" id="KW-1185">Reference proteome</keyword>
<dbReference type="AlphaFoldDB" id="A0A6M8HUZ5"/>
<evidence type="ECO:0000313" key="3">
    <source>
        <dbReference type="Proteomes" id="UP000500767"/>
    </source>
</evidence>
<feature type="domain" description="Prolyl 4-hydroxylase alpha subunit Fe(2+) 2OG dioxygenase" evidence="1">
    <location>
        <begin position="31"/>
        <end position="128"/>
    </location>
</feature>
<dbReference type="InterPro" id="IPR044862">
    <property type="entry name" value="Pro_4_hyd_alph_FE2OG_OXY"/>
</dbReference>
<dbReference type="Proteomes" id="UP000500767">
    <property type="component" value="Chromosome"/>
</dbReference>
<name>A0A6M8HUZ5_9PROT</name>
<protein>
    <submittedName>
        <fullName evidence="2">2OG-Fe(II) oxygenase</fullName>
    </submittedName>
</protein>
<proteinExistence type="predicted"/>
<evidence type="ECO:0000313" key="2">
    <source>
        <dbReference type="EMBL" id="QKE92353.1"/>
    </source>
</evidence>
<dbReference type="Gene3D" id="2.60.120.620">
    <property type="entry name" value="q2cbj1_9rhob like domain"/>
    <property type="match status" value="1"/>
</dbReference>
<dbReference type="Pfam" id="PF13640">
    <property type="entry name" value="2OG-FeII_Oxy_3"/>
    <property type="match status" value="1"/>
</dbReference>
<evidence type="ECO:0000259" key="1">
    <source>
        <dbReference type="Pfam" id="PF13640"/>
    </source>
</evidence>
<gene>
    <name evidence="2" type="ORF">HN018_01330</name>
</gene>
<sequence>MLSSGPFIRFLAAVTGIAHLVPDPALHGGGMHEVREGGHFQVHVDFKNSPVTGLQNRLVVITYLNEGWTEADGGSLELWDPASNTCTKSIVPTFGRMVIMKQFEGALHGHPMPVQAGKCRRALIAYFYTNGEGARAADTTLATQYLIRSEMRMSQKAEILLRPLLPPVVIKSIKSLVRSGR</sequence>
<accession>A0A6M8HUZ5</accession>
<organism evidence="2 3">
    <name type="scientific">Lichenicola cladoniae</name>
    <dbReference type="NCBI Taxonomy" id="1484109"/>
    <lineage>
        <taxon>Bacteria</taxon>
        <taxon>Pseudomonadati</taxon>
        <taxon>Pseudomonadota</taxon>
        <taxon>Alphaproteobacteria</taxon>
        <taxon>Acetobacterales</taxon>
        <taxon>Acetobacteraceae</taxon>
        <taxon>Lichenicola</taxon>
    </lineage>
</organism>
<dbReference type="KEGG" id="lck:HN018_01330"/>